<evidence type="ECO:0000313" key="5">
    <source>
        <dbReference type="Proteomes" id="UP000335636"/>
    </source>
</evidence>
<dbReference type="Proteomes" id="UP000335636">
    <property type="component" value="Unassembled WGS sequence"/>
</dbReference>
<dbReference type="AlphaFoldDB" id="A0A5E4C891"/>
<dbReference type="GO" id="GO:0005112">
    <property type="term" value="F:Notch binding"/>
    <property type="evidence" value="ECO:0007669"/>
    <property type="project" value="TreeGrafter"/>
</dbReference>
<protein>
    <recommendedName>
        <fullName evidence="2">EGF-like domain-containing protein</fullName>
    </recommendedName>
</protein>
<organism evidence="4 5">
    <name type="scientific">Marmota monax</name>
    <name type="common">Woodchuck</name>
    <dbReference type="NCBI Taxonomy" id="9995"/>
    <lineage>
        <taxon>Eukaryota</taxon>
        <taxon>Metazoa</taxon>
        <taxon>Chordata</taxon>
        <taxon>Craniata</taxon>
        <taxon>Vertebrata</taxon>
        <taxon>Euteleostomi</taxon>
        <taxon>Mammalia</taxon>
        <taxon>Eutheria</taxon>
        <taxon>Euarchontoglires</taxon>
        <taxon>Glires</taxon>
        <taxon>Rodentia</taxon>
        <taxon>Sciuromorpha</taxon>
        <taxon>Sciuridae</taxon>
        <taxon>Xerinae</taxon>
        <taxon>Marmotini</taxon>
        <taxon>Marmota</taxon>
    </lineage>
</organism>
<gene>
    <name evidence="3" type="ORF">GHT09_019491</name>
    <name evidence="4" type="ORF">MONAX_5E012550</name>
</gene>
<name>A0A5E4C891_MARMO</name>
<keyword evidence="1" id="KW-1015">Disulfide bond</keyword>
<proteinExistence type="predicted"/>
<evidence type="ECO:0000313" key="3">
    <source>
        <dbReference type="EMBL" id="KAF7468171.1"/>
    </source>
</evidence>
<dbReference type="PROSITE" id="PS00022">
    <property type="entry name" value="EGF_1"/>
    <property type="match status" value="1"/>
</dbReference>
<dbReference type="GO" id="GO:0043277">
    <property type="term" value="P:apoptotic cell clearance"/>
    <property type="evidence" value="ECO:0007669"/>
    <property type="project" value="TreeGrafter"/>
</dbReference>
<dbReference type="InterPro" id="IPR000742">
    <property type="entry name" value="EGF"/>
</dbReference>
<dbReference type="Gene3D" id="2.170.300.10">
    <property type="entry name" value="Tie2 ligand-binding domain superfamily"/>
    <property type="match status" value="1"/>
</dbReference>
<dbReference type="Proteomes" id="UP000662637">
    <property type="component" value="Unassembled WGS sequence"/>
</dbReference>
<evidence type="ECO:0000259" key="2">
    <source>
        <dbReference type="PROSITE" id="PS50026"/>
    </source>
</evidence>
<feature type="domain" description="EGF-like" evidence="2">
    <location>
        <begin position="50"/>
        <end position="85"/>
    </location>
</feature>
<reference evidence="3" key="2">
    <citation type="submission" date="2020-08" db="EMBL/GenBank/DDBJ databases">
        <authorList>
            <person name="Shumante A."/>
            <person name="Zimin A.V."/>
            <person name="Puiu D."/>
            <person name="Salzberg S.L."/>
        </authorList>
    </citation>
    <scope>NUCLEOTIDE SEQUENCE</scope>
    <source>
        <strain evidence="3">WC2-LM</strain>
        <tissue evidence="3">Liver</tissue>
    </source>
</reference>
<dbReference type="PROSITE" id="PS01186">
    <property type="entry name" value="EGF_2"/>
    <property type="match status" value="1"/>
</dbReference>
<comment type="caution">
    <text evidence="1">Lacks conserved residue(s) required for the propagation of feature annotation.</text>
</comment>
<keyword evidence="5" id="KW-1185">Reference proteome</keyword>
<dbReference type="EMBL" id="CABDUW010001033">
    <property type="protein sequence ID" value="VTJ78064.1"/>
    <property type="molecule type" value="Genomic_DNA"/>
</dbReference>
<keyword evidence="1" id="KW-0245">EGF-like domain</keyword>
<evidence type="ECO:0000313" key="4">
    <source>
        <dbReference type="EMBL" id="VTJ78064.1"/>
    </source>
</evidence>
<dbReference type="PROSITE" id="PS50026">
    <property type="entry name" value="EGF_3"/>
    <property type="match status" value="1"/>
</dbReference>
<feature type="disulfide bond" evidence="1">
    <location>
        <begin position="75"/>
        <end position="84"/>
    </location>
</feature>
<dbReference type="PANTHER" id="PTHR24035:SF136">
    <property type="entry name" value="MULTIPLE EPIDERMAL GROWTH FACTOR-LIKE DOMAINS PROTEIN 10"/>
    <property type="match status" value="1"/>
</dbReference>
<dbReference type="EMBL" id="WJEC01007770">
    <property type="protein sequence ID" value="KAF7468171.1"/>
    <property type="molecule type" value="Genomic_DNA"/>
</dbReference>
<dbReference type="PANTHER" id="PTHR24035">
    <property type="entry name" value="MULTIPLE EPIDERMAL GROWTH FACTOR-LIKE DOMAINS PROTEIN"/>
    <property type="match status" value="1"/>
</dbReference>
<reference evidence="4 5" key="1">
    <citation type="submission" date="2019-04" db="EMBL/GenBank/DDBJ databases">
        <authorList>
            <person name="Alioto T."/>
            <person name="Alioto T."/>
        </authorList>
    </citation>
    <scope>NUCLEOTIDE SEQUENCE [LARGE SCALE GENOMIC DNA]</scope>
</reference>
<sequence length="153" mass="16830">MAAALGADPTTGSGQQSILRMWGQAPSHREAKYRQTGTLQCQDECPVGTYGVRCAETCRCVNGGKCYHVSGACLCEAGFAGELCEARLCPEGLYGIKCDKRCPCHLDNTHRKKELCYENSWRNRDNIDSGKMQVESYLIDANPVIIVTQVMCN</sequence>
<accession>A0A5E4C891</accession>
<evidence type="ECO:0000256" key="1">
    <source>
        <dbReference type="PROSITE-ProRule" id="PRU00076"/>
    </source>
</evidence>
<dbReference type="InterPro" id="IPR052108">
    <property type="entry name" value="MEGF/SIB"/>
</dbReference>